<dbReference type="SUPFAM" id="SSF46785">
    <property type="entry name" value="Winged helix' DNA-binding domain"/>
    <property type="match status" value="1"/>
</dbReference>
<dbReference type="InterPro" id="IPR036390">
    <property type="entry name" value="WH_DNA-bd_sf"/>
</dbReference>
<evidence type="ECO:0000256" key="1">
    <source>
        <dbReference type="ARBA" id="ARBA00009437"/>
    </source>
</evidence>
<sequence length="309" mass="34881">MSRLHAHVGTIRQLEILCALQEHGSVVAAARALHLTQPTVSMQLRKLSEAVGLPLYFQVGRRLQLTDAGREMVSSAREILSCFERLDMRLTKMRGLTAGTLRIAVVTTAKYFIPHLIGEFCKLYPDISVELKVGNREQIAQRMAEGLDDFCVFSHPPKKEEYLLTEFLPNRLVAIAPEQHELAGRERIPLEEFARAPFLMREAGSGTRYAIERHMERFDCELNVRMTIESNEAIKHMVMAGMGVSILSEHTWNVGGEAGIAILDVEHLPIKTNWYLARLGSKPVTPVAEALLEYVQREERLKGLKKVEL</sequence>
<dbReference type="CDD" id="cd08419">
    <property type="entry name" value="PBP2_CbbR_RubisCO_like"/>
    <property type="match status" value="1"/>
</dbReference>
<keyword evidence="3" id="KW-0238">DNA-binding</keyword>
<proteinExistence type="inferred from homology"/>
<evidence type="ECO:0000313" key="6">
    <source>
        <dbReference type="EMBL" id="GMG86118.1"/>
    </source>
</evidence>
<gene>
    <name evidence="6" type="ORF">MNKW57_04390</name>
</gene>
<dbReference type="PANTHER" id="PTHR30126:SF5">
    <property type="entry name" value="HTH-TYPE TRANSCRIPTIONAL ACTIVATOR CMPR"/>
    <property type="match status" value="1"/>
</dbReference>
<reference evidence="6 7" key="1">
    <citation type="submission" date="2023-04" db="EMBL/GenBank/DDBJ databases">
        <title>Marinobulbifer ophiurae gen. nov., sp. Nov., isolate from tissue of brittle star Ophioplocus japonicus.</title>
        <authorList>
            <person name="Kawano K."/>
            <person name="Sawayama S."/>
            <person name="Nakagawa S."/>
        </authorList>
    </citation>
    <scope>NUCLEOTIDE SEQUENCE [LARGE SCALE GENOMIC DNA]</scope>
    <source>
        <strain evidence="6 7">NKW57</strain>
    </source>
</reference>
<dbReference type="InterPro" id="IPR000847">
    <property type="entry name" value="LysR_HTH_N"/>
</dbReference>
<accession>A0ABQ6LVJ3</accession>
<organism evidence="6 7">
    <name type="scientific">Biformimicrobium ophioploci</name>
    <dbReference type="NCBI Taxonomy" id="3036711"/>
    <lineage>
        <taxon>Bacteria</taxon>
        <taxon>Pseudomonadati</taxon>
        <taxon>Pseudomonadota</taxon>
        <taxon>Gammaproteobacteria</taxon>
        <taxon>Cellvibrionales</taxon>
        <taxon>Microbulbiferaceae</taxon>
        <taxon>Biformimicrobium</taxon>
    </lineage>
</organism>
<keyword evidence="2" id="KW-0805">Transcription regulation</keyword>
<dbReference type="PRINTS" id="PR00039">
    <property type="entry name" value="HTHLYSR"/>
</dbReference>
<dbReference type="PANTHER" id="PTHR30126">
    <property type="entry name" value="HTH-TYPE TRANSCRIPTIONAL REGULATOR"/>
    <property type="match status" value="1"/>
</dbReference>
<dbReference type="InterPro" id="IPR036388">
    <property type="entry name" value="WH-like_DNA-bd_sf"/>
</dbReference>
<evidence type="ECO:0000313" key="7">
    <source>
        <dbReference type="Proteomes" id="UP001224392"/>
    </source>
</evidence>
<dbReference type="InterPro" id="IPR005119">
    <property type="entry name" value="LysR_subst-bd"/>
</dbReference>
<keyword evidence="4" id="KW-0804">Transcription</keyword>
<evidence type="ECO:0000256" key="2">
    <source>
        <dbReference type="ARBA" id="ARBA00023015"/>
    </source>
</evidence>
<dbReference type="SUPFAM" id="SSF53850">
    <property type="entry name" value="Periplasmic binding protein-like II"/>
    <property type="match status" value="1"/>
</dbReference>
<dbReference type="Pfam" id="PF03466">
    <property type="entry name" value="LysR_substrate"/>
    <property type="match status" value="1"/>
</dbReference>
<feature type="domain" description="HTH lysR-type" evidence="5">
    <location>
        <begin position="10"/>
        <end position="66"/>
    </location>
</feature>
<name>A0ABQ6LVJ3_9GAMM</name>
<evidence type="ECO:0000259" key="5">
    <source>
        <dbReference type="PROSITE" id="PS50931"/>
    </source>
</evidence>
<evidence type="ECO:0000256" key="3">
    <source>
        <dbReference type="ARBA" id="ARBA00023125"/>
    </source>
</evidence>
<keyword evidence="7" id="KW-1185">Reference proteome</keyword>
<dbReference type="CDD" id="cd00090">
    <property type="entry name" value="HTH_ARSR"/>
    <property type="match status" value="1"/>
</dbReference>
<dbReference type="PROSITE" id="PS50931">
    <property type="entry name" value="HTH_LYSR"/>
    <property type="match status" value="1"/>
</dbReference>
<comment type="similarity">
    <text evidence="1">Belongs to the LysR transcriptional regulatory family.</text>
</comment>
<dbReference type="RefSeq" id="WP_285762626.1">
    <property type="nucleotide sequence ID" value="NZ_BSYJ01000001.1"/>
</dbReference>
<comment type="caution">
    <text evidence="6">The sequence shown here is derived from an EMBL/GenBank/DDBJ whole genome shotgun (WGS) entry which is preliminary data.</text>
</comment>
<dbReference type="EMBL" id="BSYJ01000001">
    <property type="protein sequence ID" value="GMG86118.1"/>
    <property type="molecule type" value="Genomic_DNA"/>
</dbReference>
<dbReference type="Gene3D" id="1.10.10.10">
    <property type="entry name" value="Winged helix-like DNA-binding domain superfamily/Winged helix DNA-binding domain"/>
    <property type="match status" value="1"/>
</dbReference>
<protein>
    <submittedName>
        <fullName evidence="6">LysR family transcriptional regulator</fullName>
    </submittedName>
</protein>
<dbReference type="Proteomes" id="UP001224392">
    <property type="component" value="Unassembled WGS sequence"/>
</dbReference>
<dbReference type="Gene3D" id="3.40.190.290">
    <property type="match status" value="1"/>
</dbReference>
<dbReference type="InterPro" id="IPR011991">
    <property type="entry name" value="ArsR-like_HTH"/>
</dbReference>
<dbReference type="Pfam" id="PF00126">
    <property type="entry name" value="HTH_1"/>
    <property type="match status" value="1"/>
</dbReference>
<evidence type="ECO:0000256" key="4">
    <source>
        <dbReference type="ARBA" id="ARBA00023163"/>
    </source>
</evidence>